<protein>
    <submittedName>
        <fullName evidence="2">(northern house mosquito) hypothetical protein</fullName>
    </submittedName>
</protein>
<feature type="region of interest" description="Disordered" evidence="1">
    <location>
        <begin position="29"/>
        <end position="65"/>
    </location>
</feature>
<dbReference type="AlphaFoldDB" id="A0A8D8BQX5"/>
<organism evidence="2">
    <name type="scientific">Culex pipiens</name>
    <name type="common">House mosquito</name>
    <dbReference type="NCBI Taxonomy" id="7175"/>
    <lineage>
        <taxon>Eukaryota</taxon>
        <taxon>Metazoa</taxon>
        <taxon>Ecdysozoa</taxon>
        <taxon>Arthropoda</taxon>
        <taxon>Hexapoda</taxon>
        <taxon>Insecta</taxon>
        <taxon>Pterygota</taxon>
        <taxon>Neoptera</taxon>
        <taxon>Endopterygota</taxon>
        <taxon>Diptera</taxon>
        <taxon>Nematocera</taxon>
        <taxon>Culicoidea</taxon>
        <taxon>Culicidae</taxon>
        <taxon>Culicinae</taxon>
        <taxon>Culicini</taxon>
        <taxon>Culex</taxon>
        <taxon>Culex</taxon>
    </lineage>
</organism>
<dbReference type="EMBL" id="HBUE01077993">
    <property type="protein sequence ID" value="CAG6476181.1"/>
    <property type="molecule type" value="Transcribed_RNA"/>
</dbReference>
<name>A0A8D8BQX5_CULPI</name>
<feature type="compositionally biased region" description="Low complexity" evidence="1">
    <location>
        <begin position="29"/>
        <end position="45"/>
    </location>
</feature>
<feature type="compositionally biased region" description="Low complexity" evidence="1">
    <location>
        <begin position="54"/>
        <end position="65"/>
    </location>
</feature>
<accession>A0A8D8BQX5</accession>
<evidence type="ECO:0000256" key="1">
    <source>
        <dbReference type="SAM" id="MobiDB-lite"/>
    </source>
</evidence>
<proteinExistence type="predicted"/>
<evidence type="ECO:0000313" key="2">
    <source>
        <dbReference type="EMBL" id="CAG6476181.1"/>
    </source>
</evidence>
<reference evidence="2" key="1">
    <citation type="submission" date="2021-05" db="EMBL/GenBank/DDBJ databases">
        <authorList>
            <person name="Alioto T."/>
            <person name="Alioto T."/>
            <person name="Gomez Garrido J."/>
        </authorList>
    </citation>
    <scope>NUCLEOTIDE SEQUENCE</scope>
</reference>
<sequence>MAVNSTTITSRPLLGWTARWRPCPRVAAAAAPTWTRPPTVASARATTRRRRRAGSASTAAASTCPRPRVRPRFLVMASRGDVAPCTTATPTTTTSWSSRRAKCCSC</sequence>